<dbReference type="PIRSF" id="PIRSF000709">
    <property type="entry name" value="6PFK_2-Ptase"/>
    <property type="match status" value="1"/>
</dbReference>
<proteinExistence type="predicted"/>
<dbReference type="InterPro" id="IPR013078">
    <property type="entry name" value="His_Pase_superF_clade-1"/>
</dbReference>
<dbReference type="CDD" id="cd07040">
    <property type="entry name" value="HP"/>
    <property type="match status" value="1"/>
</dbReference>
<accession>X1I9N4</accession>
<dbReference type="EMBL" id="BARU01020892">
    <property type="protein sequence ID" value="GAH54303.1"/>
    <property type="molecule type" value="Genomic_DNA"/>
</dbReference>
<dbReference type="Pfam" id="PF00300">
    <property type="entry name" value="His_Phos_1"/>
    <property type="match status" value="1"/>
</dbReference>
<reference evidence="1" key="1">
    <citation type="journal article" date="2014" name="Front. Microbiol.">
        <title>High frequency of phylogenetically diverse reductive dehalogenase-homologous genes in deep subseafloor sedimentary metagenomes.</title>
        <authorList>
            <person name="Kawai M."/>
            <person name="Futagami T."/>
            <person name="Toyoda A."/>
            <person name="Takaki Y."/>
            <person name="Nishi S."/>
            <person name="Hori S."/>
            <person name="Arai W."/>
            <person name="Tsubouchi T."/>
            <person name="Morono Y."/>
            <person name="Uchiyama I."/>
            <person name="Ito T."/>
            <person name="Fujiyama A."/>
            <person name="Inagaki F."/>
            <person name="Takami H."/>
        </authorList>
    </citation>
    <scope>NUCLEOTIDE SEQUENCE</scope>
    <source>
        <strain evidence="1">Expedition CK06-06</strain>
    </source>
</reference>
<dbReference type="AlphaFoldDB" id="X1I9N4"/>
<evidence type="ECO:0008006" key="2">
    <source>
        <dbReference type="Google" id="ProtNLM"/>
    </source>
</evidence>
<comment type="caution">
    <text evidence="1">The sequence shown here is derived from an EMBL/GenBank/DDBJ whole genome shotgun (WGS) entry which is preliminary data.</text>
</comment>
<sequence length="113" mass="12951">MKLGPWEGLSEDLVAEKFPDECKIWNSKPSQLELEGRETLKELQLRALKAVKKFSNSSENLKILAVSHVAIIRVLITHFNNMSIDDYRVIDIPNGAVFLLNNKTQKKKISRIF</sequence>
<name>X1I9N4_9ZZZZ</name>
<dbReference type="InterPro" id="IPR029033">
    <property type="entry name" value="His_PPase_superfam"/>
</dbReference>
<dbReference type="Gene3D" id="3.40.50.1240">
    <property type="entry name" value="Phosphoglycerate mutase-like"/>
    <property type="match status" value="1"/>
</dbReference>
<protein>
    <recommendedName>
        <fullName evidence="2">Phosphoglycerate mutase</fullName>
    </recommendedName>
</protein>
<gene>
    <name evidence="1" type="ORF">S03H2_34258</name>
</gene>
<evidence type="ECO:0000313" key="1">
    <source>
        <dbReference type="EMBL" id="GAH54303.1"/>
    </source>
</evidence>
<organism evidence="1">
    <name type="scientific">marine sediment metagenome</name>
    <dbReference type="NCBI Taxonomy" id="412755"/>
    <lineage>
        <taxon>unclassified sequences</taxon>
        <taxon>metagenomes</taxon>
        <taxon>ecological metagenomes</taxon>
    </lineage>
</organism>
<dbReference type="SUPFAM" id="SSF53254">
    <property type="entry name" value="Phosphoglycerate mutase-like"/>
    <property type="match status" value="1"/>
</dbReference>